<sequence length="230" mass="24724">MSPRAHLVLVLIGWFAAGPGRASADEPPLRFDAHVEAQHNALSDRPMETDDPQRVLVIQGSKDPKVELWLGIDFASTEPRCRSQTLLGRVTGAPDVPQLITDNVRLPAGQTHFEIRFFLDRYEPGRCRWQPMGIRHAEFVPGLSAGPSEWSGLIGFSDAGRREATLAWTCQLGMAGTASSHLGCLTRTRGAGAMRISSLGGQVNVSFALLPHSPWPRGLQAGVGGKAASG</sequence>
<dbReference type="AlphaFoldDB" id="A0A119VWZ7"/>
<name>A0A119VWZ7_9BURK</name>
<evidence type="ECO:0000313" key="3">
    <source>
        <dbReference type="Proteomes" id="UP000068603"/>
    </source>
</evidence>
<proteinExistence type="predicted"/>
<dbReference type="Proteomes" id="UP000473470">
    <property type="component" value="Unassembled WGS sequence"/>
</dbReference>
<dbReference type="RefSeq" id="WP_059801538.1">
    <property type="nucleotide sequence ID" value="NZ_CABVPM010000066.1"/>
</dbReference>
<protein>
    <submittedName>
        <fullName evidence="2">Uncharacterized protein</fullName>
    </submittedName>
</protein>
<dbReference type="EMBL" id="VZOK01000005">
    <property type="protein sequence ID" value="KAB0640320.1"/>
    <property type="molecule type" value="Genomic_DNA"/>
</dbReference>
<reference evidence="2 3" key="1">
    <citation type="submission" date="2015-11" db="EMBL/GenBank/DDBJ databases">
        <title>Expanding the genomic diversity of Burkholderia species for the development of highly accurate diagnostics.</title>
        <authorList>
            <person name="Sahl J."/>
            <person name="Keim P."/>
            <person name="Wagner D."/>
        </authorList>
    </citation>
    <scope>NUCLEOTIDE SEQUENCE [LARGE SCALE GENOMIC DNA]</scope>
    <source>
        <strain evidence="2 3">MSMB1960WGS</strain>
    </source>
</reference>
<organism evidence="2">
    <name type="scientific">Burkholderia stagnalis</name>
    <dbReference type="NCBI Taxonomy" id="1503054"/>
    <lineage>
        <taxon>Bacteria</taxon>
        <taxon>Pseudomonadati</taxon>
        <taxon>Pseudomonadota</taxon>
        <taxon>Betaproteobacteria</taxon>
        <taxon>Burkholderiales</taxon>
        <taxon>Burkholderiaceae</taxon>
        <taxon>Burkholderia</taxon>
        <taxon>Burkholderia cepacia complex</taxon>
    </lineage>
</organism>
<accession>A0A119VWZ7</accession>
<comment type="caution">
    <text evidence="2">The sequence shown here is derived from an EMBL/GenBank/DDBJ whole genome shotgun (WGS) entry which is preliminary data.</text>
</comment>
<evidence type="ECO:0000313" key="2">
    <source>
        <dbReference type="EMBL" id="KWA57007.1"/>
    </source>
</evidence>
<dbReference type="GeneID" id="93055120"/>
<dbReference type="EMBL" id="LPHB01000065">
    <property type="protein sequence ID" value="KWA57007.1"/>
    <property type="molecule type" value="Genomic_DNA"/>
</dbReference>
<evidence type="ECO:0000313" key="4">
    <source>
        <dbReference type="Proteomes" id="UP000473470"/>
    </source>
</evidence>
<evidence type="ECO:0000313" key="1">
    <source>
        <dbReference type="EMBL" id="KAB0640320.1"/>
    </source>
</evidence>
<reference evidence="1 4" key="2">
    <citation type="submission" date="2019-09" db="EMBL/GenBank/DDBJ databases">
        <title>Draft genome sequences of 48 bacterial type strains from the CCUG.</title>
        <authorList>
            <person name="Tunovic T."/>
            <person name="Pineiro-Iglesias B."/>
            <person name="Unosson C."/>
            <person name="Inganas E."/>
            <person name="Ohlen M."/>
            <person name="Cardew S."/>
            <person name="Jensie-Markopoulos S."/>
            <person name="Salva-Serra F."/>
            <person name="Jaen-Luchoro D."/>
            <person name="Karlsson R."/>
            <person name="Svensson-Stadler L."/>
            <person name="Chun J."/>
            <person name="Moore E."/>
        </authorList>
    </citation>
    <scope>NUCLEOTIDE SEQUENCE [LARGE SCALE GENOMIC DNA]</scope>
    <source>
        <strain evidence="1 4">CCUG 65686</strain>
    </source>
</reference>
<gene>
    <name evidence="1" type="ORF">F7R25_04615</name>
    <name evidence="2" type="ORF">WT44_24670</name>
</gene>
<dbReference type="Proteomes" id="UP000068603">
    <property type="component" value="Unassembled WGS sequence"/>
</dbReference>
<dbReference type="KEGG" id="bstg:WT74_30605"/>